<dbReference type="AlphaFoldDB" id="A0AB34FE45"/>
<dbReference type="EMBL" id="JAQHRD010000016">
    <property type="protein sequence ID" value="KAJ6436787.1"/>
    <property type="molecule type" value="Genomic_DNA"/>
</dbReference>
<reference evidence="1" key="1">
    <citation type="submission" date="2023-01" db="EMBL/GenBank/DDBJ databases">
        <title>The growth and conidiation of Purpureocillium lavendulum are regulated by nitrogen source and histone H3K14 acetylation.</title>
        <authorList>
            <person name="Tang P."/>
            <person name="Han J."/>
            <person name="Zhang C."/>
            <person name="Tang P."/>
            <person name="Qi F."/>
            <person name="Zhang K."/>
            <person name="Liang L."/>
        </authorList>
    </citation>
    <scope>NUCLEOTIDE SEQUENCE</scope>
    <source>
        <strain evidence="1">YMF1.00683</strain>
    </source>
</reference>
<comment type="caution">
    <text evidence="1">The sequence shown here is derived from an EMBL/GenBank/DDBJ whole genome shotgun (WGS) entry which is preliminary data.</text>
</comment>
<accession>A0AB34FE45</accession>
<dbReference type="Proteomes" id="UP001163105">
    <property type="component" value="Unassembled WGS sequence"/>
</dbReference>
<evidence type="ECO:0000313" key="1">
    <source>
        <dbReference type="EMBL" id="KAJ6436787.1"/>
    </source>
</evidence>
<sequence>MQGSMTDLHKYMNEDKRNYGAHSSLVVGGYTTFCDDQRETSASDPFFLSTELLLNRGRTTKLTNDTERGLVLAPSAYWDRFLKSKSDDILKKTPQPKSYKLDETNIIVSVIERGRRDFIKRFEELHIDWLVVERQLEDGG</sequence>
<proteinExistence type="predicted"/>
<organism evidence="1 2">
    <name type="scientific">Purpureocillium lavendulum</name>
    <dbReference type="NCBI Taxonomy" id="1247861"/>
    <lineage>
        <taxon>Eukaryota</taxon>
        <taxon>Fungi</taxon>
        <taxon>Dikarya</taxon>
        <taxon>Ascomycota</taxon>
        <taxon>Pezizomycotina</taxon>
        <taxon>Sordariomycetes</taxon>
        <taxon>Hypocreomycetidae</taxon>
        <taxon>Hypocreales</taxon>
        <taxon>Ophiocordycipitaceae</taxon>
        <taxon>Purpureocillium</taxon>
    </lineage>
</organism>
<gene>
    <name evidence="1" type="ORF">O9K51_10554</name>
</gene>
<name>A0AB34FE45_9HYPO</name>
<keyword evidence="2" id="KW-1185">Reference proteome</keyword>
<evidence type="ECO:0000313" key="2">
    <source>
        <dbReference type="Proteomes" id="UP001163105"/>
    </source>
</evidence>
<protein>
    <submittedName>
        <fullName evidence="1">Uncharacterized protein</fullName>
    </submittedName>
</protein>